<protein>
    <submittedName>
        <fullName evidence="1">Uncharacterized protein</fullName>
    </submittedName>
</protein>
<proteinExistence type="predicted"/>
<reference evidence="1" key="1">
    <citation type="submission" date="2022-10" db="EMBL/GenBank/DDBJ databases">
        <title>Genome Sequence of Xylaria curta.</title>
        <authorList>
            <person name="Buettner E."/>
        </authorList>
    </citation>
    <scope>NUCLEOTIDE SEQUENCE</scope>
    <source>
        <strain evidence="1">Babe10</strain>
    </source>
</reference>
<evidence type="ECO:0000313" key="2">
    <source>
        <dbReference type="Proteomes" id="UP001143856"/>
    </source>
</evidence>
<name>A0ACC1PNB6_9PEZI</name>
<evidence type="ECO:0000313" key="1">
    <source>
        <dbReference type="EMBL" id="KAJ2996538.1"/>
    </source>
</evidence>
<organism evidence="1 2">
    <name type="scientific">Xylaria curta</name>
    <dbReference type="NCBI Taxonomy" id="42375"/>
    <lineage>
        <taxon>Eukaryota</taxon>
        <taxon>Fungi</taxon>
        <taxon>Dikarya</taxon>
        <taxon>Ascomycota</taxon>
        <taxon>Pezizomycotina</taxon>
        <taxon>Sordariomycetes</taxon>
        <taxon>Xylariomycetidae</taxon>
        <taxon>Xylariales</taxon>
        <taxon>Xylariaceae</taxon>
        <taxon>Xylaria</taxon>
    </lineage>
</organism>
<gene>
    <name evidence="1" type="ORF">NUW58_g947</name>
</gene>
<sequence length="539" mass="61341">MPQQCYQLATELHFRSDFKFSIERRCPHVWDNFFTSNSENNNEYQHHPYFDHLAQGARLVLSRFADDQLRSFRWDLGTCVPSEILGSSGIITLRQSSRLRSLHLITDPLCPDDAEIHLSPFRQLRSLGWKAPSALNLKGLSIALRSNSMHLQELDLDLVDWISLRDGLDAIDGLDVDDDDGSDIDYEEDPDDKGDPYILKTILGINRRSPAPYFAGIRVLSLTQVPITTSLMPAINYNTLESLTLRLCPGAARFLDHVAEQMTTRHLKRLEFHSGGIGQLRDSSVIRRCIPAFTGFEELFVVEQGPECSIDLWDSAANHQATLKKFVYHQKALNLDEDSDYFEEFQDLQDLAILPLQIQALRDNSTQHNPFVRLDLECLGLSCAPGKLLKIILQPFKSKTSLKLLHLRQSRIDMYRYESLGLKKSVLDEGRMNDLGRYSEEGELGQAKALRGLRDPFHQFLTWVFSPNGLLSLQVVAFGDFAISDAYSRYNVIVCRDTNESTGFRILSPLNPEMKRILSEYRDVLGACPSESSIRMRLL</sequence>
<dbReference type="Proteomes" id="UP001143856">
    <property type="component" value="Unassembled WGS sequence"/>
</dbReference>
<dbReference type="EMBL" id="JAPDGR010000092">
    <property type="protein sequence ID" value="KAJ2996538.1"/>
    <property type="molecule type" value="Genomic_DNA"/>
</dbReference>
<keyword evidence="2" id="KW-1185">Reference proteome</keyword>
<comment type="caution">
    <text evidence="1">The sequence shown here is derived from an EMBL/GenBank/DDBJ whole genome shotgun (WGS) entry which is preliminary data.</text>
</comment>
<accession>A0ACC1PNB6</accession>